<accession>A0ABS4YS77</accession>
<keyword evidence="4" id="KW-1185">Reference proteome</keyword>
<comment type="caution">
    <text evidence="3">The sequence shown here is derived from an EMBL/GenBank/DDBJ whole genome shotgun (WGS) entry which is preliminary data.</text>
</comment>
<evidence type="ECO:0000256" key="1">
    <source>
        <dbReference type="SAM" id="MobiDB-lite"/>
    </source>
</evidence>
<dbReference type="GO" id="GO:0036220">
    <property type="term" value="F:ITP diphosphatase activity"/>
    <property type="evidence" value="ECO:0007669"/>
    <property type="project" value="UniProtKB-EC"/>
</dbReference>
<dbReference type="Gene3D" id="1.10.287.1080">
    <property type="entry name" value="MazG-like"/>
    <property type="match status" value="2"/>
</dbReference>
<gene>
    <name evidence="3" type="ORF">JOF48_000460</name>
</gene>
<keyword evidence="3" id="KW-0378">Hydrolase</keyword>
<feature type="region of interest" description="Disordered" evidence="1">
    <location>
        <begin position="172"/>
        <end position="197"/>
    </location>
</feature>
<dbReference type="Proteomes" id="UP000711614">
    <property type="component" value="Unassembled WGS sequence"/>
</dbReference>
<name>A0ABS4YS77_9MICC</name>
<reference evidence="3 4" key="1">
    <citation type="submission" date="2021-03" db="EMBL/GenBank/DDBJ databases">
        <title>Sequencing the genomes of 1000 actinobacteria strains.</title>
        <authorList>
            <person name="Klenk H.-P."/>
        </authorList>
    </citation>
    <scope>NUCLEOTIDE SEQUENCE [LARGE SCALE GENOMIC DNA]</scope>
    <source>
        <strain evidence="3 4">DSM 16005</strain>
    </source>
</reference>
<protein>
    <submittedName>
        <fullName evidence="3">XTP/dITP diphosphohydrolase</fullName>
        <ecNumber evidence="3">3.6.1.66</ecNumber>
    </submittedName>
</protein>
<feature type="region of interest" description="Disordered" evidence="1">
    <location>
        <begin position="228"/>
        <end position="247"/>
    </location>
</feature>
<dbReference type="PANTHER" id="PTHR30522:SF0">
    <property type="entry name" value="NUCLEOSIDE TRIPHOSPHATE PYROPHOSPHOHYDROLASE"/>
    <property type="match status" value="1"/>
</dbReference>
<dbReference type="InterPro" id="IPR004518">
    <property type="entry name" value="MazG-like_dom"/>
</dbReference>
<dbReference type="CDD" id="cd11528">
    <property type="entry name" value="NTP-PPase_MazG_Nterm"/>
    <property type="match status" value="1"/>
</dbReference>
<dbReference type="RefSeq" id="WP_245346372.1">
    <property type="nucleotide sequence ID" value="NZ_JAGIOI010000001.1"/>
</dbReference>
<dbReference type="InterPro" id="IPR048015">
    <property type="entry name" value="NTP-PPase_MazG-like_N"/>
</dbReference>
<organism evidence="3 4">
    <name type="scientific">Arthrobacter stackebrandtii</name>
    <dbReference type="NCBI Taxonomy" id="272161"/>
    <lineage>
        <taxon>Bacteria</taxon>
        <taxon>Bacillati</taxon>
        <taxon>Actinomycetota</taxon>
        <taxon>Actinomycetes</taxon>
        <taxon>Micrococcales</taxon>
        <taxon>Micrococcaceae</taxon>
        <taxon>Arthrobacter</taxon>
    </lineage>
</organism>
<feature type="domain" description="NTP pyrophosphohydrolase MazG-like" evidence="2">
    <location>
        <begin position="41"/>
        <end position="116"/>
    </location>
</feature>
<dbReference type="EC" id="3.6.1.66" evidence="3"/>
<feature type="compositionally biased region" description="Basic and acidic residues" evidence="1">
    <location>
        <begin position="172"/>
        <end position="189"/>
    </location>
</feature>
<dbReference type="PANTHER" id="PTHR30522">
    <property type="entry name" value="NUCLEOSIDE TRIPHOSPHATE PYROPHOSPHOHYDROLASE"/>
    <property type="match status" value="1"/>
</dbReference>
<sequence>MKTNPSPDANGRANSTEVEMARLVGVIADLREHCRWTAALTHESLMPYLIEESYELADVVEAPGPLDAKELQGELGDVLYQVVLHSLLESESGGFTLGDVAQALRAKLVRRNGHVFRPDGTLQDHFPESIAEIERSYEAAKATEKSSQHSVFDSLPASLPALSLAAKTLDRVEGRTGGRAPDAAHRIDGDQGGQPQTEDELGQLLFEVVRAARTQGLDAERALRTAVRKFQQRPSAGGKSPGQSAKS</sequence>
<proteinExistence type="predicted"/>
<dbReference type="Pfam" id="PF03819">
    <property type="entry name" value="MazG"/>
    <property type="match status" value="1"/>
</dbReference>
<dbReference type="InterPro" id="IPR011551">
    <property type="entry name" value="NTP_PyrPHydrolase_MazG"/>
</dbReference>
<evidence type="ECO:0000313" key="3">
    <source>
        <dbReference type="EMBL" id="MBP2411661.1"/>
    </source>
</evidence>
<dbReference type="EMBL" id="JAGIOI010000001">
    <property type="protein sequence ID" value="MBP2411661.1"/>
    <property type="molecule type" value="Genomic_DNA"/>
</dbReference>
<evidence type="ECO:0000259" key="2">
    <source>
        <dbReference type="Pfam" id="PF03819"/>
    </source>
</evidence>
<evidence type="ECO:0000313" key="4">
    <source>
        <dbReference type="Proteomes" id="UP000711614"/>
    </source>
</evidence>
<dbReference type="SUPFAM" id="SSF101386">
    <property type="entry name" value="all-alpha NTP pyrophosphatases"/>
    <property type="match status" value="2"/>
</dbReference>